<name>A0A183CU40_GLOPA</name>
<dbReference type="AlphaFoldDB" id="A0A183CU40"/>
<proteinExistence type="predicted"/>
<protein>
    <submittedName>
        <fullName evidence="3">Flagellin</fullName>
    </submittedName>
</protein>
<evidence type="ECO:0000256" key="1">
    <source>
        <dbReference type="SAM" id="MobiDB-lite"/>
    </source>
</evidence>
<evidence type="ECO:0000313" key="3">
    <source>
        <dbReference type="WBParaSite" id="GPLIN_001639800"/>
    </source>
</evidence>
<dbReference type="WBParaSite" id="GPLIN_001639800">
    <property type="protein sequence ID" value="GPLIN_001639800"/>
    <property type="gene ID" value="GPLIN_001639800"/>
</dbReference>
<feature type="region of interest" description="Disordered" evidence="1">
    <location>
        <begin position="1"/>
        <end position="22"/>
    </location>
</feature>
<reference evidence="2" key="1">
    <citation type="submission" date="2014-05" db="EMBL/GenBank/DDBJ databases">
        <title>The genome and life-stage specific transcriptomes of Globodera pallida elucidate key aspects of plant parasitism by a cyst nematode.</title>
        <authorList>
            <person name="Cotton J.A."/>
            <person name="Lilley C.J."/>
            <person name="Jones L.M."/>
            <person name="Kikuchi T."/>
            <person name="Reid A.J."/>
            <person name="Thorpe P."/>
            <person name="Tsai I.J."/>
            <person name="Beasley H."/>
            <person name="Blok V."/>
            <person name="Cock P.J.A."/>
            <person name="Van den Akker S.E."/>
            <person name="Holroyd N."/>
            <person name="Hunt M."/>
            <person name="Mantelin S."/>
            <person name="Naghra H."/>
            <person name="Pain A."/>
            <person name="Palomares-Rius J.E."/>
            <person name="Zarowiecki M."/>
            <person name="Berriman M."/>
            <person name="Jones J.T."/>
            <person name="Urwin P.E."/>
        </authorList>
    </citation>
    <scope>NUCLEOTIDE SEQUENCE [LARGE SCALE GENOMIC DNA]</scope>
    <source>
        <strain evidence="2">Lindley</strain>
    </source>
</reference>
<reference evidence="3" key="2">
    <citation type="submission" date="2016-06" db="UniProtKB">
        <authorList>
            <consortium name="WormBaseParasite"/>
        </authorList>
    </citation>
    <scope>IDENTIFICATION</scope>
</reference>
<dbReference type="Proteomes" id="UP000050741">
    <property type="component" value="Unassembled WGS sequence"/>
</dbReference>
<organism evidence="2 3">
    <name type="scientific">Globodera pallida</name>
    <name type="common">Potato cyst nematode worm</name>
    <name type="synonym">Heterodera pallida</name>
    <dbReference type="NCBI Taxonomy" id="36090"/>
    <lineage>
        <taxon>Eukaryota</taxon>
        <taxon>Metazoa</taxon>
        <taxon>Ecdysozoa</taxon>
        <taxon>Nematoda</taxon>
        <taxon>Chromadorea</taxon>
        <taxon>Rhabditida</taxon>
        <taxon>Tylenchina</taxon>
        <taxon>Tylenchomorpha</taxon>
        <taxon>Tylenchoidea</taxon>
        <taxon>Heteroderidae</taxon>
        <taxon>Heteroderinae</taxon>
        <taxon>Globodera</taxon>
    </lineage>
</organism>
<accession>A0A183CU40</accession>
<sequence length="22" mass="2454">MQQSDAASKSTDEQLQTVDENK</sequence>
<keyword evidence="2" id="KW-1185">Reference proteome</keyword>
<evidence type="ECO:0000313" key="2">
    <source>
        <dbReference type="Proteomes" id="UP000050741"/>
    </source>
</evidence>